<reference evidence="2 3" key="1">
    <citation type="submission" date="2015-11" db="EMBL/GenBank/DDBJ databases">
        <title>Expanding the genomic diversity of Burkholderia species for the development of highly accurate diagnostics.</title>
        <authorList>
            <person name="Sahl J."/>
            <person name="Keim P."/>
            <person name="Wagner D."/>
        </authorList>
    </citation>
    <scope>NUCLEOTIDE SEQUENCE [LARGE SCALE GENOMIC DNA]</scope>
    <source>
        <strain evidence="2 3">MSMB2036</strain>
    </source>
</reference>
<gene>
    <name evidence="2" type="ORF">WJ33_31425</name>
</gene>
<evidence type="ECO:0000313" key="3">
    <source>
        <dbReference type="Proteomes" id="UP000064029"/>
    </source>
</evidence>
<dbReference type="Proteomes" id="UP000064029">
    <property type="component" value="Unassembled WGS sequence"/>
</dbReference>
<protein>
    <submittedName>
        <fullName evidence="2">Uncharacterized protein</fullName>
    </submittedName>
</protein>
<dbReference type="EMBL" id="LOXM01000185">
    <property type="protein sequence ID" value="KVG61679.1"/>
    <property type="molecule type" value="Genomic_DNA"/>
</dbReference>
<keyword evidence="1" id="KW-0812">Transmembrane</keyword>
<name>A0A103R5T9_9BURK</name>
<feature type="transmembrane region" description="Helical" evidence="1">
    <location>
        <begin position="102"/>
        <end position="128"/>
    </location>
</feature>
<evidence type="ECO:0000313" key="2">
    <source>
        <dbReference type="EMBL" id="KVG61679.1"/>
    </source>
</evidence>
<keyword evidence="1" id="KW-0472">Membrane</keyword>
<accession>A0A103R5T9</accession>
<proteinExistence type="predicted"/>
<dbReference type="AlphaFoldDB" id="A0A103R5T9"/>
<feature type="transmembrane region" description="Helical" evidence="1">
    <location>
        <begin position="6"/>
        <end position="32"/>
    </location>
</feature>
<comment type="caution">
    <text evidence="2">The sequence shown here is derived from an EMBL/GenBank/DDBJ whole genome shotgun (WGS) entry which is preliminary data.</text>
</comment>
<dbReference type="OrthoDB" id="9038620at2"/>
<organism evidence="2 3">
    <name type="scientific">Burkholderia ubonensis</name>
    <dbReference type="NCBI Taxonomy" id="101571"/>
    <lineage>
        <taxon>Bacteria</taxon>
        <taxon>Pseudomonadati</taxon>
        <taxon>Pseudomonadota</taxon>
        <taxon>Betaproteobacteria</taxon>
        <taxon>Burkholderiales</taxon>
        <taxon>Burkholderiaceae</taxon>
        <taxon>Burkholderia</taxon>
        <taxon>Burkholderia cepacia complex</taxon>
    </lineage>
</organism>
<evidence type="ECO:0000256" key="1">
    <source>
        <dbReference type="SAM" id="Phobius"/>
    </source>
</evidence>
<sequence>MAAAIVLAIAAASHFKYGAALLLAVILAIPLSEAINRLISRRGTLPSAPPATVNITGGTVWEISLNDVPIGEIPEGAIRNIEAELAQEWRFKLRIWTDVAAGVFRALINVLMFMPPAVLGLGVLMWFTNPVEFADGLHQILTANAHDFRSIVNTLVTTFLFVTSLMVIAYRAFLPSPPRPDHYANAWFEAVRLAARVAPRGDLALRLRDRDAPVGYFAKRYPRNVVVVGKRVGALKHQRRAL</sequence>
<keyword evidence="1" id="KW-1133">Transmembrane helix</keyword>
<feature type="transmembrane region" description="Helical" evidence="1">
    <location>
        <begin position="148"/>
        <end position="170"/>
    </location>
</feature>